<dbReference type="AlphaFoldDB" id="A0A7U2EVS6"/>
<organism evidence="1 2">
    <name type="scientific">Phaeosphaeria nodorum (strain SN15 / ATCC MYA-4574 / FGSC 10173)</name>
    <name type="common">Glume blotch fungus</name>
    <name type="synonym">Parastagonospora nodorum</name>
    <dbReference type="NCBI Taxonomy" id="321614"/>
    <lineage>
        <taxon>Eukaryota</taxon>
        <taxon>Fungi</taxon>
        <taxon>Dikarya</taxon>
        <taxon>Ascomycota</taxon>
        <taxon>Pezizomycotina</taxon>
        <taxon>Dothideomycetes</taxon>
        <taxon>Pleosporomycetidae</taxon>
        <taxon>Pleosporales</taxon>
        <taxon>Pleosporineae</taxon>
        <taxon>Phaeosphaeriaceae</taxon>
        <taxon>Parastagonospora</taxon>
    </lineage>
</organism>
<accession>A0A7U2EVS6</accession>
<dbReference type="Proteomes" id="UP000663193">
    <property type="component" value="Chromosome 4"/>
</dbReference>
<sequence length="101" mass="10914">MSAVGLPTTPAPSQLWAPRSRILNPGVIKNLILNVDCDGRQHRVVLGQIAGSTGKGEDLGESQPNASSYHQALAQRLTDGDMNQSEFCFCLFIDTVQYILA</sequence>
<dbReference type="VEuPathDB" id="FungiDB:JI435_430100"/>
<evidence type="ECO:0000313" key="2">
    <source>
        <dbReference type="Proteomes" id="UP000663193"/>
    </source>
</evidence>
<evidence type="ECO:0000313" key="1">
    <source>
        <dbReference type="EMBL" id="QRC94015.1"/>
    </source>
</evidence>
<proteinExistence type="predicted"/>
<gene>
    <name evidence="1" type="ORF">JI435_430100</name>
</gene>
<keyword evidence="2" id="KW-1185">Reference proteome</keyword>
<protein>
    <submittedName>
        <fullName evidence="1">Uncharacterized protein</fullName>
    </submittedName>
</protein>
<reference evidence="2" key="1">
    <citation type="journal article" date="2021" name="BMC Genomics">
        <title>Chromosome-level genome assembly and manually-curated proteome of model necrotroph Parastagonospora nodorum Sn15 reveals a genome-wide trove of candidate effector homologs, and redundancy of virulence-related functions within an accessory chromosome.</title>
        <authorList>
            <person name="Bertazzoni S."/>
            <person name="Jones D.A.B."/>
            <person name="Phan H.T."/>
            <person name="Tan K.-C."/>
            <person name="Hane J.K."/>
        </authorList>
    </citation>
    <scope>NUCLEOTIDE SEQUENCE [LARGE SCALE GENOMIC DNA]</scope>
    <source>
        <strain evidence="2">SN15 / ATCC MYA-4574 / FGSC 10173)</strain>
    </source>
</reference>
<dbReference type="EMBL" id="CP069026">
    <property type="protein sequence ID" value="QRC94015.1"/>
    <property type="molecule type" value="Genomic_DNA"/>
</dbReference>
<name>A0A7U2EVS6_PHANO</name>